<evidence type="ECO:0000313" key="5">
    <source>
        <dbReference type="Proteomes" id="UP000295341"/>
    </source>
</evidence>
<dbReference type="NCBIfam" id="TIGR00638">
    <property type="entry name" value="Mop"/>
    <property type="match status" value="1"/>
</dbReference>
<evidence type="ECO:0000256" key="2">
    <source>
        <dbReference type="PROSITE-ProRule" id="PRU01213"/>
    </source>
</evidence>
<gene>
    <name evidence="4" type="ORF">DFR24_1829</name>
</gene>
<dbReference type="Gene3D" id="2.40.50.100">
    <property type="match status" value="1"/>
</dbReference>
<dbReference type="GO" id="GO:0015689">
    <property type="term" value="P:molybdate ion transport"/>
    <property type="evidence" value="ECO:0007669"/>
    <property type="project" value="InterPro"/>
</dbReference>
<evidence type="ECO:0000313" key="4">
    <source>
        <dbReference type="EMBL" id="TDU32434.1"/>
    </source>
</evidence>
<dbReference type="OrthoDB" id="7064636at2"/>
<comment type="caution">
    <text evidence="4">The sequence shown here is derived from an EMBL/GenBank/DDBJ whole genome shotgun (WGS) entry which is preliminary data.</text>
</comment>
<dbReference type="PROSITE" id="PS51866">
    <property type="entry name" value="MOP"/>
    <property type="match status" value="1"/>
</dbReference>
<evidence type="ECO:0000259" key="3">
    <source>
        <dbReference type="PROSITE" id="PS51866"/>
    </source>
</evidence>
<evidence type="ECO:0000256" key="1">
    <source>
        <dbReference type="ARBA" id="ARBA00022505"/>
    </source>
</evidence>
<dbReference type="InterPro" id="IPR005116">
    <property type="entry name" value="Transp-assoc_OB_typ1"/>
</dbReference>
<dbReference type="InterPro" id="IPR004606">
    <property type="entry name" value="Mop_domain"/>
</dbReference>
<name>A0A4R7PE07_9GAMM</name>
<dbReference type="Pfam" id="PF03459">
    <property type="entry name" value="TOBE"/>
    <property type="match status" value="1"/>
</dbReference>
<dbReference type="EMBL" id="SOBT01000008">
    <property type="protein sequence ID" value="TDU32434.1"/>
    <property type="molecule type" value="Genomic_DNA"/>
</dbReference>
<feature type="domain" description="Mop" evidence="3">
    <location>
        <begin position="5"/>
        <end position="70"/>
    </location>
</feature>
<dbReference type="AlphaFoldDB" id="A0A4R7PE07"/>
<keyword evidence="1 2" id="KW-0500">Molybdenum</keyword>
<accession>A0A4R7PE07</accession>
<proteinExistence type="predicted"/>
<dbReference type="Proteomes" id="UP000295341">
    <property type="component" value="Unassembled WGS sequence"/>
</dbReference>
<organism evidence="4 5">
    <name type="scientific">Panacagrimonas perspica</name>
    <dbReference type="NCBI Taxonomy" id="381431"/>
    <lineage>
        <taxon>Bacteria</taxon>
        <taxon>Pseudomonadati</taxon>
        <taxon>Pseudomonadota</taxon>
        <taxon>Gammaproteobacteria</taxon>
        <taxon>Nevskiales</taxon>
        <taxon>Nevskiaceae</taxon>
        <taxon>Panacagrimonas</taxon>
    </lineage>
</organism>
<keyword evidence="5" id="KW-1185">Reference proteome</keyword>
<dbReference type="RefSeq" id="WP_133880929.1">
    <property type="nucleotide sequence ID" value="NZ_MWIN01000001.1"/>
</dbReference>
<sequence length="76" mass="8042">MSFKAINARNQFRGTIVRINDGPVVSEVEIETGAGLVAAVVTSSSLRNMNLRIGQDAVAVFKATEVMIAVPDGQIP</sequence>
<dbReference type="SUPFAM" id="SSF50331">
    <property type="entry name" value="MOP-like"/>
    <property type="match status" value="1"/>
</dbReference>
<reference evidence="4 5" key="1">
    <citation type="submission" date="2019-03" db="EMBL/GenBank/DDBJ databases">
        <title>Genomic Encyclopedia of Type Strains, Phase IV (KMG-IV): sequencing the most valuable type-strain genomes for metagenomic binning, comparative biology and taxonomic classification.</title>
        <authorList>
            <person name="Goeker M."/>
        </authorList>
    </citation>
    <scope>NUCLEOTIDE SEQUENCE [LARGE SCALE GENOMIC DNA]</scope>
    <source>
        <strain evidence="4 5">DSM 26377</strain>
    </source>
</reference>
<dbReference type="InterPro" id="IPR008995">
    <property type="entry name" value="Mo/tungstate-bd_C_term_dom"/>
</dbReference>
<protein>
    <submittedName>
        <fullName evidence="4">Molybdopterin-binding protein</fullName>
    </submittedName>
</protein>